<feature type="compositionally biased region" description="Pro residues" evidence="1">
    <location>
        <begin position="430"/>
        <end position="444"/>
    </location>
</feature>
<feature type="compositionally biased region" description="Polar residues" evidence="1">
    <location>
        <begin position="15"/>
        <end position="26"/>
    </location>
</feature>
<dbReference type="Pfam" id="PF01904">
    <property type="entry name" value="DUF72"/>
    <property type="match status" value="1"/>
</dbReference>
<name>E9ASY2_LEIMU</name>
<evidence type="ECO:0000256" key="1">
    <source>
        <dbReference type="SAM" id="MobiDB-lite"/>
    </source>
</evidence>
<dbReference type="EMBL" id="FR799573">
    <property type="protein sequence ID" value="CBZ26056.1"/>
    <property type="molecule type" value="Genomic_DNA"/>
</dbReference>
<dbReference type="SUPFAM" id="SSF117396">
    <property type="entry name" value="TM1631-like"/>
    <property type="match status" value="1"/>
</dbReference>
<dbReference type="InterPro" id="IPR002763">
    <property type="entry name" value="DUF72"/>
</dbReference>
<feature type="region of interest" description="Disordered" evidence="1">
    <location>
        <begin position="1"/>
        <end position="26"/>
    </location>
</feature>
<dbReference type="InterPro" id="IPR036520">
    <property type="entry name" value="UPF0759_sf"/>
</dbReference>
<organism evidence="2 3">
    <name type="scientific">Leishmania mexicana (strain MHOM/GT/2001/U1103)</name>
    <dbReference type="NCBI Taxonomy" id="929439"/>
    <lineage>
        <taxon>Eukaryota</taxon>
        <taxon>Discoba</taxon>
        <taxon>Euglenozoa</taxon>
        <taxon>Kinetoplastea</taxon>
        <taxon>Metakinetoplastina</taxon>
        <taxon>Trypanosomatida</taxon>
        <taxon>Trypanosomatidae</taxon>
        <taxon>Leishmaniinae</taxon>
        <taxon>Leishmania</taxon>
    </lineage>
</organism>
<protein>
    <submittedName>
        <fullName evidence="2">Uncharacterized protein</fullName>
    </submittedName>
</protein>
<dbReference type="Proteomes" id="UP000007259">
    <property type="component" value="Chromosome 20"/>
</dbReference>
<feature type="region of interest" description="Disordered" evidence="1">
    <location>
        <begin position="264"/>
        <end position="283"/>
    </location>
</feature>
<accession>E9ASY2</accession>
<dbReference type="PhylomeDB" id="E9ASY2"/>
<feature type="compositionally biased region" description="Low complexity" evidence="1">
    <location>
        <begin position="268"/>
        <end position="283"/>
    </location>
</feature>
<evidence type="ECO:0000313" key="2">
    <source>
        <dbReference type="EMBL" id="CBZ26056.1"/>
    </source>
</evidence>
<dbReference type="RefSeq" id="XP_003874556.1">
    <property type="nucleotide sequence ID" value="XM_003874507.1"/>
</dbReference>
<keyword evidence="3" id="KW-1185">Reference proteome</keyword>
<reference evidence="2 3" key="1">
    <citation type="journal article" date="2011" name="Genome Res.">
        <title>Chromosome and gene copy number variation allow major structural change between species and strains of Leishmania.</title>
        <authorList>
            <person name="Rogers M.B."/>
            <person name="Hilley J.D."/>
            <person name="Dickens N.J."/>
            <person name="Wilkes J."/>
            <person name="Bates P.A."/>
            <person name="Depledge D.P."/>
            <person name="Harris D."/>
            <person name="Her Y."/>
            <person name="Herzyk P."/>
            <person name="Imamura H."/>
            <person name="Otto T.D."/>
            <person name="Sanders M."/>
            <person name="Seeger K."/>
            <person name="Dujardin J.C."/>
            <person name="Berriman M."/>
            <person name="Smith D.F."/>
            <person name="Hertz-Fowler C."/>
            <person name="Mottram J.C."/>
        </authorList>
    </citation>
    <scope>NUCLEOTIDE SEQUENCE [LARGE SCALE GENOMIC DNA]</scope>
    <source>
        <strain evidence="2 3">MHOM/GT/2001/U1103</strain>
    </source>
</reference>
<dbReference type="AlphaFoldDB" id="E9ASY2"/>
<evidence type="ECO:0000313" key="3">
    <source>
        <dbReference type="Proteomes" id="UP000007259"/>
    </source>
</evidence>
<dbReference type="Gene3D" id="3.20.20.410">
    <property type="entry name" value="Protein of unknown function UPF0759"/>
    <property type="match status" value="1"/>
</dbReference>
<gene>
    <name evidence="2" type="ORF">LMXM_36_2060</name>
</gene>
<dbReference type="OMA" id="LEHCYTF"/>
<dbReference type="GeneID" id="13448010"/>
<dbReference type="VEuPathDB" id="TriTrypDB:LmxM.36.2060"/>
<sequence>MLGAQSAPSFLPASASRSSAPQCTQPQQLIERRPHDTLVQHSPYGPSRNTIYGWGNLFQPPMTATVPGHPCIHIGISSLNGVPTVGQSDRSMRSLLTQYRKKFNCLEHCYPYHKVGDPGTWRMWADMVRNSNVTDGGRAHSLKTASVLPPHTVEGAAAAGVSSAGATPLRPLTVNANRFLYTIKANNFLTHVKQLQMDDADVLAHVQVFFQELCPLLEPFLGPVLVQLPPSFGYSAANVQRLTRLYQLFSQEEVLLLETTSVPPKAFSSSGTPSTPAPCSSAPRRQRRLRVAVEFRSRSWYRDETFGLLRSFRWALVVAHHHDDPTYSQVVDTGAGFLYVRLHGPLGRNVGDYGPLAMRLWAEKMVQYLHSERSSADGGATSAVPDDATREVFIFLNNSDSNVGGTTSSAVDATCLAEQMQNLLQCTSSRPPPAKTAAASPPPRVSAEPQPVLGCVEAGTPNALPEDDRRASFAQHVQGETDTPPLKRQRTTSRGSGTREDEVVID</sequence>
<dbReference type="OrthoDB" id="10267663at2759"/>
<proteinExistence type="predicted"/>
<feature type="region of interest" description="Disordered" evidence="1">
    <location>
        <begin position="426"/>
        <end position="506"/>
    </location>
</feature>
<dbReference type="KEGG" id="lmi:LMXM_36_2060"/>
<dbReference type="PANTHER" id="PTHR30348">
    <property type="entry name" value="UNCHARACTERIZED PROTEIN YECE"/>
    <property type="match status" value="1"/>
</dbReference>
<dbReference type="PANTHER" id="PTHR30348:SF4">
    <property type="entry name" value="DUF72 DOMAIN-CONTAINING PROTEIN"/>
    <property type="match status" value="1"/>
</dbReference>
<feature type="compositionally biased region" description="Basic and acidic residues" evidence="1">
    <location>
        <begin position="497"/>
        <end position="506"/>
    </location>
</feature>